<evidence type="ECO:0000313" key="1">
    <source>
        <dbReference type="EMBL" id="RIH91133.1"/>
    </source>
</evidence>
<comment type="caution">
    <text evidence="1">The sequence shown here is derived from an EMBL/GenBank/DDBJ whole genome shotgun (WGS) entry which is preliminary data.</text>
</comment>
<name>A0A399F4Z5_9DEIN</name>
<proteinExistence type="predicted"/>
<accession>A0A399F4Z5</accession>
<evidence type="ECO:0008006" key="3">
    <source>
        <dbReference type="Google" id="ProtNLM"/>
    </source>
</evidence>
<dbReference type="EMBL" id="QWLB01000056">
    <property type="protein sequence ID" value="RIH91133.1"/>
    <property type="molecule type" value="Genomic_DNA"/>
</dbReference>
<keyword evidence="2" id="KW-1185">Reference proteome</keyword>
<dbReference type="InterPro" id="IPR012337">
    <property type="entry name" value="RNaseH-like_sf"/>
</dbReference>
<sequence length="310" mass="34762">MVNAMGWRLEAWNPDYALPQVGFEESQVALEVDTEIEEWSPKPLRSCEWPLLYFVDGRQRIDAVIASETGQRALLVTVAAGALVRDDGGIRLAGPPRICRYALHTGGFDAEIRVGKEFVYEPLQVTAADLRELAGKVNGVMRRLEAQLAGELEGGVVVVDGPIYQGEQPIQRPMLGYAKTMWQQYLPPEKASILLDLEVHHRTPLFRIHKGERRKLDLYSWYLRLPLDPSTPFHAGAGLIRMETHAQTSPEAIALADQMAYLFGRLASSPSRDPRAPQNLIPIGGLEAWLGRYMGQGQVIRRTIVRELFR</sequence>
<dbReference type="Proteomes" id="UP000266178">
    <property type="component" value="Unassembled WGS sequence"/>
</dbReference>
<evidence type="ECO:0000313" key="2">
    <source>
        <dbReference type="Proteomes" id="UP000266178"/>
    </source>
</evidence>
<reference evidence="1 2" key="1">
    <citation type="submission" date="2018-08" db="EMBL/GenBank/DDBJ databases">
        <title>Meiothermus granaticius genome AF-68 sequencing project.</title>
        <authorList>
            <person name="Da Costa M.S."/>
            <person name="Albuquerque L."/>
            <person name="Raposo P."/>
            <person name="Froufe H.J.C."/>
            <person name="Barroso C.S."/>
            <person name="Egas C."/>
        </authorList>
    </citation>
    <scope>NUCLEOTIDE SEQUENCE [LARGE SCALE GENOMIC DNA]</scope>
    <source>
        <strain evidence="1 2">AF-68</strain>
    </source>
</reference>
<dbReference type="SUPFAM" id="SSF53098">
    <property type="entry name" value="Ribonuclease H-like"/>
    <property type="match status" value="1"/>
</dbReference>
<organism evidence="1 2">
    <name type="scientific">Meiothermus granaticius NBRC 107808</name>
    <dbReference type="NCBI Taxonomy" id="1227551"/>
    <lineage>
        <taxon>Bacteria</taxon>
        <taxon>Thermotogati</taxon>
        <taxon>Deinococcota</taxon>
        <taxon>Deinococci</taxon>
        <taxon>Thermales</taxon>
        <taxon>Thermaceae</taxon>
        <taxon>Meiothermus</taxon>
    </lineage>
</organism>
<gene>
    <name evidence="1" type="ORF">Mgrana_02973</name>
</gene>
<protein>
    <recommendedName>
        <fullName evidence="3">NurA domain protein</fullName>
    </recommendedName>
</protein>
<dbReference type="AlphaFoldDB" id="A0A399F4Z5"/>